<dbReference type="GO" id="GO:0001000">
    <property type="term" value="F:bacterial-type RNA polymerase core enzyme binding"/>
    <property type="evidence" value="ECO:0007669"/>
    <property type="project" value="UniProtKB-UniRule"/>
</dbReference>
<comment type="similarity">
    <text evidence="1">Belongs to the RNA polymerase-binding protein RbpA family.</text>
</comment>
<keyword evidence="1" id="KW-0479">Metal-binding</keyword>
<name>A0A212T0F5_9MICO</name>
<dbReference type="EMBL" id="FYEZ01000001">
    <property type="protein sequence ID" value="SNC59499.1"/>
    <property type="molecule type" value="Genomic_DNA"/>
</dbReference>
<dbReference type="AlphaFoldDB" id="A0A212T0F5"/>
<dbReference type="Pfam" id="PF13397">
    <property type="entry name" value="RbpA"/>
    <property type="match status" value="1"/>
</dbReference>
<feature type="binding site" evidence="1">
    <location>
        <position position="40"/>
    </location>
    <ligand>
        <name>Zn(2+)</name>
        <dbReference type="ChEBI" id="CHEBI:29105"/>
    </ligand>
</feature>
<keyword evidence="1" id="KW-0862">Zinc</keyword>
<feature type="binding site" evidence="1">
    <location>
        <position position="60"/>
    </location>
    <ligand>
        <name>Zn(2+)</name>
        <dbReference type="ChEBI" id="CHEBI:29105"/>
    </ligand>
</feature>
<dbReference type="Proteomes" id="UP000198122">
    <property type="component" value="Unassembled WGS sequence"/>
</dbReference>
<comment type="function">
    <text evidence="1">Binds to RNA polymerase (RNAP), stimulating transcription from principal, but not alternative sigma factor promoters.</text>
</comment>
<feature type="binding site" evidence="1">
    <location>
        <position position="63"/>
    </location>
    <ligand>
        <name>Zn(2+)</name>
        <dbReference type="ChEBI" id="CHEBI:29105"/>
    </ligand>
</feature>
<sequence>MVTGGQAIRGTRVGSGPVGEAERGVDAEGVDVDYHCHNRHTTTIRFSVEAGGEVPETWDCVRCGLPAGEDADNPPEPPSITPYKTHLDYVKERRDDAQGETLLEEALQKLREQRGTA</sequence>
<organism evidence="3 4">
    <name type="scientific">Kytococcus aerolatus</name>
    <dbReference type="NCBI Taxonomy" id="592308"/>
    <lineage>
        <taxon>Bacteria</taxon>
        <taxon>Bacillati</taxon>
        <taxon>Actinomycetota</taxon>
        <taxon>Actinomycetes</taxon>
        <taxon>Micrococcales</taxon>
        <taxon>Kytococcaceae</taxon>
        <taxon>Kytococcus</taxon>
    </lineage>
</organism>
<proteinExistence type="inferred from homology"/>
<evidence type="ECO:0000256" key="1">
    <source>
        <dbReference type="HAMAP-Rule" id="MF_01483"/>
    </source>
</evidence>
<dbReference type="OrthoDB" id="3254820at2"/>
<keyword evidence="1" id="KW-0805">Transcription regulation</keyword>
<dbReference type="InterPro" id="IPR025182">
    <property type="entry name" value="RNApol-bd_RbpA"/>
</dbReference>
<feature type="region of interest" description="Disordered" evidence="2">
    <location>
        <begin position="1"/>
        <end position="25"/>
    </location>
</feature>
<keyword evidence="4" id="KW-1185">Reference proteome</keyword>
<keyword evidence="1" id="KW-0804">Transcription</keyword>
<dbReference type="InterPro" id="IPR038638">
    <property type="entry name" value="RbpA_sf"/>
</dbReference>
<dbReference type="GO" id="GO:0045893">
    <property type="term" value="P:positive regulation of DNA-templated transcription"/>
    <property type="evidence" value="ECO:0007669"/>
    <property type="project" value="UniProtKB-UniRule"/>
</dbReference>
<accession>A0A212T0F5</accession>
<gene>
    <name evidence="1" type="primary">rbpA</name>
    <name evidence="3" type="ORF">SAMN05445756_0078</name>
</gene>
<comment type="subunit">
    <text evidence="1">Forms a complex with the RNAP catalytic core and with free principal sigma factors.</text>
</comment>
<comment type="cofactor">
    <cofactor evidence="1">
        <name>Zn(2+)</name>
        <dbReference type="ChEBI" id="CHEBI:29105"/>
    </cofactor>
    <text evidence="1">Bind 1 Zn(2+) per subunit.</text>
</comment>
<dbReference type="Gene3D" id="2.20.28.270">
    <property type="entry name" value="RNA polymerase-binding protein A"/>
    <property type="match status" value="1"/>
</dbReference>
<evidence type="ECO:0000313" key="4">
    <source>
        <dbReference type="Proteomes" id="UP000198122"/>
    </source>
</evidence>
<protein>
    <recommendedName>
        <fullName evidence="1">RNA polymerase-binding protein RbpA</fullName>
    </recommendedName>
</protein>
<dbReference type="GO" id="GO:0008270">
    <property type="term" value="F:zinc ion binding"/>
    <property type="evidence" value="ECO:0007669"/>
    <property type="project" value="UniProtKB-UniRule"/>
</dbReference>
<dbReference type="HAMAP" id="MF_01483">
    <property type="entry name" value="RbpA"/>
    <property type="match status" value="1"/>
</dbReference>
<evidence type="ECO:0000313" key="3">
    <source>
        <dbReference type="EMBL" id="SNC59499.1"/>
    </source>
</evidence>
<feature type="binding site" evidence="1">
    <location>
        <position position="36"/>
    </location>
    <ligand>
        <name>Zn(2+)</name>
        <dbReference type="ChEBI" id="CHEBI:29105"/>
    </ligand>
</feature>
<evidence type="ECO:0000256" key="2">
    <source>
        <dbReference type="SAM" id="MobiDB-lite"/>
    </source>
</evidence>
<reference evidence="3 4" key="1">
    <citation type="submission" date="2017-06" db="EMBL/GenBank/DDBJ databases">
        <authorList>
            <person name="Kim H.J."/>
            <person name="Triplett B.A."/>
        </authorList>
    </citation>
    <scope>NUCLEOTIDE SEQUENCE [LARGE SCALE GENOMIC DNA]</scope>
    <source>
        <strain evidence="3 4">DSM 22179</strain>
    </source>
</reference>